<dbReference type="OrthoDB" id="1842465at2"/>
<protein>
    <submittedName>
        <fullName evidence="1">Uncharacterized protein</fullName>
    </submittedName>
</protein>
<dbReference type="Proteomes" id="UP000284277">
    <property type="component" value="Unassembled WGS sequence"/>
</dbReference>
<name>A0A419TCD2_9FIRM</name>
<keyword evidence="2" id="KW-1185">Reference proteome</keyword>
<evidence type="ECO:0000313" key="2">
    <source>
        <dbReference type="Proteomes" id="UP000284277"/>
    </source>
</evidence>
<gene>
    <name evidence="1" type="ORF">BET01_02000</name>
</gene>
<accession>A0A419TCD2</accession>
<sequence length="261" mass="30493">MTRQEFRSALKPITDGLFGKQNTRGYERPKFTVRPLEEMLKDLADIPVEEWYGYAFSREPLNGKFTDEQRRDWMRKSLDCGREYAQKVRKEYGTSDPVKLADSLSMSVSYPEVPDKTDRVLFAEYRIPNKICIYMDAVNKANKLLLEPQVLEILTEELDVCRLLLSHELFHFVEETYRQEIFTQTEKVRLWSLGFLHNDSIVIALSEIAAMGFAKELMGLSYSPYLMDVFLVYGYSPQEASGLYEEMMELSGRKNHNYKLI</sequence>
<dbReference type="RefSeq" id="WP_120195082.1">
    <property type="nucleotide sequence ID" value="NZ_MCIA01000001.1"/>
</dbReference>
<dbReference type="EMBL" id="MCIA01000001">
    <property type="protein sequence ID" value="RKD35141.1"/>
    <property type="molecule type" value="Genomic_DNA"/>
</dbReference>
<comment type="caution">
    <text evidence="1">The sequence shown here is derived from an EMBL/GenBank/DDBJ whole genome shotgun (WGS) entry which is preliminary data.</text>
</comment>
<reference evidence="1 2" key="1">
    <citation type="submission" date="2016-08" db="EMBL/GenBank/DDBJ databases">
        <title>A new outlook on sporulation: Clostridium algidixylanolyticum.</title>
        <authorList>
            <person name="Poppleton D.I."/>
            <person name="Gribaldo S."/>
        </authorList>
    </citation>
    <scope>NUCLEOTIDE SEQUENCE [LARGE SCALE GENOMIC DNA]</scope>
    <source>
        <strain evidence="1 2">SPL73</strain>
    </source>
</reference>
<dbReference type="AlphaFoldDB" id="A0A419TCD2"/>
<proteinExistence type="predicted"/>
<evidence type="ECO:0000313" key="1">
    <source>
        <dbReference type="EMBL" id="RKD35141.1"/>
    </source>
</evidence>
<organism evidence="1 2">
    <name type="scientific">Lacrimispora algidixylanolytica</name>
    <dbReference type="NCBI Taxonomy" id="94868"/>
    <lineage>
        <taxon>Bacteria</taxon>
        <taxon>Bacillati</taxon>
        <taxon>Bacillota</taxon>
        <taxon>Clostridia</taxon>
        <taxon>Lachnospirales</taxon>
        <taxon>Lachnospiraceae</taxon>
        <taxon>Lacrimispora</taxon>
    </lineage>
</organism>